<evidence type="ECO:0000256" key="5">
    <source>
        <dbReference type="ARBA" id="ARBA00023136"/>
    </source>
</evidence>
<comment type="subcellular location">
    <subcellularLocation>
        <location evidence="1">Cell membrane</location>
        <topology evidence="1">Multi-pass membrane protein</topology>
    </subcellularLocation>
</comment>
<keyword evidence="5 6" id="KW-0472">Membrane</keyword>
<feature type="transmembrane region" description="Helical" evidence="6">
    <location>
        <begin position="7"/>
        <end position="29"/>
    </location>
</feature>
<proteinExistence type="predicted"/>
<evidence type="ECO:0000256" key="2">
    <source>
        <dbReference type="ARBA" id="ARBA00022475"/>
    </source>
</evidence>
<reference evidence="7" key="1">
    <citation type="submission" date="2021-03" db="EMBL/GenBank/DDBJ databases">
        <title>Leucobacter chromiisoli sp. nov., isolated from chromium-containing soil of chemical plant.</title>
        <authorList>
            <person name="Xu Z."/>
        </authorList>
    </citation>
    <scope>NUCLEOTIDE SEQUENCE</scope>
    <source>
        <strain evidence="7">A2</strain>
    </source>
</reference>
<evidence type="ECO:0000313" key="8">
    <source>
        <dbReference type="Proteomes" id="UP000664398"/>
    </source>
</evidence>
<feature type="transmembrane region" description="Helical" evidence="6">
    <location>
        <begin position="52"/>
        <end position="73"/>
    </location>
</feature>
<keyword evidence="2" id="KW-1003">Cell membrane</keyword>
<dbReference type="InterPro" id="IPR019108">
    <property type="entry name" value="Caa3_assmbl_CtaG-rel"/>
</dbReference>
<gene>
    <name evidence="7" type="ORF">J4H91_04290</name>
</gene>
<feature type="transmembrane region" description="Helical" evidence="6">
    <location>
        <begin position="395"/>
        <end position="413"/>
    </location>
</feature>
<feature type="transmembrane region" description="Helical" evidence="6">
    <location>
        <begin position="234"/>
        <end position="258"/>
    </location>
</feature>
<dbReference type="EMBL" id="JAGDYL010000005">
    <property type="protein sequence ID" value="MBO1804538.1"/>
    <property type="molecule type" value="Genomic_DNA"/>
</dbReference>
<protein>
    <submittedName>
        <fullName evidence="7">Cytochrome c oxidase assembly protein</fullName>
    </submittedName>
</protein>
<dbReference type="Proteomes" id="UP000664398">
    <property type="component" value="Unassembled WGS sequence"/>
</dbReference>
<feature type="transmembrane region" description="Helical" evidence="6">
    <location>
        <begin position="304"/>
        <end position="324"/>
    </location>
</feature>
<feature type="transmembrane region" description="Helical" evidence="6">
    <location>
        <begin position="515"/>
        <end position="532"/>
    </location>
</feature>
<feature type="transmembrane region" description="Helical" evidence="6">
    <location>
        <begin position="596"/>
        <end position="617"/>
    </location>
</feature>
<name>A0A939LX38_9MICO</name>
<feature type="transmembrane region" description="Helical" evidence="6">
    <location>
        <begin position="544"/>
        <end position="564"/>
    </location>
</feature>
<evidence type="ECO:0000256" key="3">
    <source>
        <dbReference type="ARBA" id="ARBA00022692"/>
    </source>
</evidence>
<keyword evidence="8" id="KW-1185">Reference proteome</keyword>
<evidence type="ECO:0000256" key="1">
    <source>
        <dbReference type="ARBA" id="ARBA00004651"/>
    </source>
</evidence>
<sequence>MLRRYVLIGAFILGGATVIAVPVITAMMLGDEAYSVRELRFPGFDVAVTTTVLQPVAEISGMLTVGSIMHLLFLDPARKGHDPDVMAGSTPKLFKIASGVWAASAGALVFLTAFDSNGTPLSRAAEPGAFSTLWGAVDAPRAWTVTFVAALLIFFASMFASRWTGLLIPLWLSAFAILAPVVTGHVLVGPSHDFGGDAAVYQSLTTTAVFGSVLVAAIRTAADELLPVVTLRRLAILVAVGMPVILATDAVITLFKLAGTGIGDTLTGRFIIARLMLWAAITAVWAIAVLLWRRGLLQAQMIAGLLATAALGISAWAAVTVAMTRVPPPQYFVPTSIEQVFMGFEVPDAPTIFVLFTHWRPNLLLLGAVITAITVYLLAVRLLRRRGDSWPVGRTISWTLGWLTVIVVTSSGFGKYSAPDFGVHMVVHMSLNMLAPILMVLGGIVTLLLRATSGDSPWAPAHAWITRVLHWRFLRFVYHPLLVFVLFVGSYYALYFTGIFETLMRYHWGHQLMNVHFLIVGYLYYSLVIGVDRPPRPLPHIGKLGFVLAAMPFHAFFGVILMSGSREGPLVAENFYQYLGLPWADLSAAQAMGGGVAWAGGEIPLMLVVIVLGVQWSRQDSREAKRRDRHFDAGRDSEFDDYNAMLEKLANRRTR</sequence>
<evidence type="ECO:0000256" key="4">
    <source>
        <dbReference type="ARBA" id="ARBA00022989"/>
    </source>
</evidence>
<organism evidence="7 8">
    <name type="scientific">Leucobacter ruminantium</name>
    <dbReference type="NCBI Taxonomy" id="1289170"/>
    <lineage>
        <taxon>Bacteria</taxon>
        <taxon>Bacillati</taxon>
        <taxon>Actinomycetota</taxon>
        <taxon>Actinomycetes</taxon>
        <taxon>Micrococcales</taxon>
        <taxon>Microbacteriaceae</taxon>
        <taxon>Leucobacter</taxon>
    </lineage>
</organism>
<dbReference type="GO" id="GO:0005886">
    <property type="term" value="C:plasma membrane"/>
    <property type="evidence" value="ECO:0007669"/>
    <property type="project" value="UniProtKB-SubCell"/>
</dbReference>
<keyword evidence="4 6" id="KW-1133">Transmembrane helix</keyword>
<comment type="caution">
    <text evidence="7">The sequence shown here is derived from an EMBL/GenBank/DDBJ whole genome shotgun (WGS) entry which is preliminary data.</text>
</comment>
<feature type="transmembrane region" description="Helical" evidence="6">
    <location>
        <begin position="363"/>
        <end position="383"/>
    </location>
</feature>
<feature type="transmembrane region" description="Helical" evidence="6">
    <location>
        <begin position="473"/>
        <end position="495"/>
    </location>
</feature>
<dbReference type="RefSeq" id="WP_208045017.1">
    <property type="nucleotide sequence ID" value="NZ_JAGDYL010000005.1"/>
</dbReference>
<evidence type="ECO:0000256" key="6">
    <source>
        <dbReference type="SAM" id="Phobius"/>
    </source>
</evidence>
<feature type="transmembrane region" description="Helical" evidence="6">
    <location>
        <begin position="270"/>
        <end position="292"/>
    </location>
</feature>
<evidence type="ECO:0000313" key="7">
    <source>
        <dbReference type="EMBL" id="MBO1804538.1"/>
    </source>
</evidence>
<feature type="transmembrane region" description="Helical" evidence="6">
    <location>
        <begin position="93"/>
        <end position="114"/>
    </location>
</feature>
<dbReference type="AlphaFoldDB" id="A0A939LX38"/>
<feature type="transmembrane region" description="Helical" evidence="6">
    <location>
        <begin position="433"/>
        <end position="452"/>
    </location>
</feature>
<keyword evidence="3 6" id="KW-0812">Transmembrane</keyword>
<feature type="transmembrane region" description="Helical" evidence="6">
    <location>
        <begin position="167"/>
        <end position="188"/>
    </location>
</feature>
<feature type="transmembrane region" description="Helical" evidence="6">
    <location>
        <begin position="200"/>
        <end position="222"/>
    </location>
</feature>
<accession>A0A939LX38</accession>
<dbReference type="Pfam" id="PF09678">
    <property type="entry name" value="Caa3_CtaG"/>
    <property type="match status" value="1"/>
</dbReference>
<feature type="transmembrane region" description="Helical" evidence="6">
    <location>
        <begin position="142"/>
        <end position="160"/>
    </location>
</feature>